<dbReference type="GO" id="GO:0042791">
    <property type="term" value="P:5S class rRNA transcription by RNA polymerase III"/>
    <property type="evidence" value="ECO:0007669"/>
    <property type="project" value="TreeGrafter"/>
</dbReference>
<reference evidence="8 9" key="1">
    <citation type="submission" date="2020-04" db="EMBL/GenBank/DDBJ databases">
        <title>Chromosome-level genome assembly of a cyprinid fish Onychostoma macrolepis by integration of Nanopore Sequencing, Bionano and Hi-C technology.</title>
        <authorList>
            <person name="Wang D."/>
        </authorList>
    </citation>
    <scope>NUCLEOTIDE SEQUENCE [LARGE SCALE GENOMIC DNA]</scope>
    <source>
        <strain evidence="8">SWU-2019</strain>
        <tissue evidence="8">Muscle</tissue>
    </source>
</reference>
<dbReference type="InterPro" id="IPR044210">
    <property type="entry name" value="Tfc3-like"/>
</dbReference>
<keyword evidence="4" id="KW-0804">Transcription</keyword>
<keyword evidence="2" id="KW-0597">Phosphoprotein</keyword>
<sequence>MMMDPLDAVLDEVALEGLDGISMQTLWLRLQSRQPEFGLNLDPLSQQFIWSCLIRAAEIRFYLLPEDRRAVTLHDRFVEVDRDTGIQELRGVEPQEVYPVSVVADAAGVQGSCVFFRERVDVSADVRAPLTLEQVQSRWGERLVLVASQERRYRALIGAEGNPELKLPDLCYCILERLGRARWQGELQRDLHTRVFR</sequence>
<dbReference type="GO" id="GO:0000127">
    <property type="term" value="C:transcription factor TFIIIC complex"/>
    <property type="evidence" value="ECO:0007669"/>
    <property type="project" value="InterPro"/>
</dbReference>
<keyword evidence="5" id="KW-0539">Nucleus</keyword>
<accession>A0A7J6BZL8</accession>
<dbReference type="GO" id="GO:0005634">
    <property type="term" value="C:nucleus"/>
    <property type="evidence" value="ECO:0007669"/>
    <property type="project" value="UniProtKB-SubCell"/>
</dbReference>
<dbReference type="Proteomes" id="UP000579812">
    <property type="component" value="Unassembled WGS sequence"/>
</dbReference>
<organism evidence="8 9">
    <name type="scientific">Onychostoma macrolepis</name>
    <dbReference type="NCBI Taxonomy" id="369639"/>
    <lineage>
        <taxon>Eukaryota</taxon>
        <taxon>Metazoa</taxon>
        <taxon>Chordata</taxon>
        <taxon>Craniata</taxon>
        <taxon>Vertebrata</taxon>
        <taxon>Euteleostomi</taxon>
        <taxon>Actinopterygii</taxon>
        <taxon>Neopterygii</taxon>
        <taxon>Teleostei</taxon>
        <taxon>Ostariophysi</taxon>
        <taxon>Cypriniformes</taxon>
        <taxon>Cyprinidae</taxon>
        <taxon>Acrossocheilinae</taxon>
        <taxon>Onychostoma</taxon>
    </lineage>
</organism>
<dbReference type="PANTHER" id="PTHR15180:SF1">
    <property type="entry name" value="GENERAL TRANSCRIPTION FACTOR 3C POLYPEPTIDE 1"/>
    <property type="match status" value="1"/>
</dbReference>
<dbReference type="OrthoDB" id="68020at2759"/>
<evidence type="ECO:0000256" key="5">
    <source>
        <dbReference type="ARBA" id="ARBA00023242"/>
    </source>
</evidence>
<evidence type="ECO:0000313" key="8">
    <source>
        <dbReference type="EMBL" id="KAF4099072.1"/>
    </source>
</evidence>
<dbReference type="InterPro" id="IPR007309">
    <property type="entry name" value="TFIIIC_Bblock-bd"/>
</dbReference>
<proteinExistence type="predicted"/>
<feature type="domain" description="General transcription factor 3C polypeptide 1 winged-helix" evidence="7">
    <location>
        <begin position="6"/>
        <end position="105"/>
    </location>
</feature>
<comment type="subcellular location">
    <subcellularLocation>
        <location evidence="1">Nucleus</location>
    </subcellularLocation>
</comment>
<evidence type="ECO:0000256" key="2">
    <source>
        <dbReference type="ARBA" id="ARBA00022553"/>
    </source>
</evidence>
<evidence type="ECO:0000259" key="7">
    <source>
        <dbReference type="Pfam" id="PF23704"/>
    </source>
</evidence>
<protein>
    <submittedName>
        <fullName evidence="8">Uncharacterized protein</fullName>
    </submittedName>
</protein>
<evidence type="ECO:0000259" key="6">
    <source>
        <dbReference type="Pfam" id="PF04182"/>
    </source>
</evidence>
<comment type="caution">
    <text evidence="8">The sequence shown here is derived from an EMBL/GenBank/DDBJ whole genome shotgun (WGS) entry which is preliminary data.</text>
</comment>
<dbReference type="InterPro" id="IPR056428">
    <property type="entry name" value="WH_GTF3C1"/>
</dbReference>
<dbReference type="GO" id="GO:0003677">
    <property type="term" value="F:DNA binding"/>
    <property type="evidence" value="ECO:0007669"/>
    <property type="project" value="UniProtKB-KW"/>
</dbReference>
<dbReference type="AlphaFoldDB" id="A0A7J6BZL8"/>
<evidence type="ECO:0000313" key="9">
    <source>
        <dbReference type="Proteomes" id="UP000579812"/>
    </source>
</evidence>
<evidence type="ECO:0000256" key="3">
    <source>
        <dbReference type="ARBA" id="ARBA00023125"/>
    </source>
</evidence>
<keyword evidence="9" id="KW-1185">Reference proteome</keyword>
<feature type="domain" description="B-block binding subunit of TFIIIC" evidence="6">
    <location>
        <begin position="169"/>
        <end position="193"/>
    </location>
</feature>
<dbReference type="EMBL" id="JAAMOB010000021">
    <property type="protein sequence ID" value="KAF4099072.1"/>
    <property type="molecule type" value="Genomic_DNA"/>
</dbReference>
<gene>
    <name evidence="8" type="ORF">G5714_021102</name>
</gene>
<dbReference type="GO" id="GO:0006384">
    <property type="term" value="P:transcription initiation at RNA polymerase III promoter"/>
    <property type="evidence" value="ECO:0007669"/>
    <property type="project" value="InterPro"/>
</dbReference>
<dbReference type="Pfam" id="PF23704">
    <property type="entry name" value="WHD_GTF3C1_N"/>
    <property type="match status" value="1"/>
</dbReference>
<evidence type="ECO:0000256" key="4">
    <source>
        <dbReference type="ARBA" id="ARBA00023163"/>
    </source>
</evidence>
<evidence type="ECO:0000256" key="1">
    <source>
        <dbReference type="ARBA" id="ARBA00004123"/>
    </source>
</evidence>
<dbReference type="Pfam" id="PF04182">
    <property type="entry name" value="B-block_TFIIIC"/>
    <property type="match status" value="1"/>
</dbReference>
<name>A0A7J6BZL8_9TELE</name>
<dbReference type="PANTHER" id="PTHR15180">
    <property type="entry name" value="GENERAL TRANSCRIPTION FACTOR 3C POLYPEPTIDE 1"/>
    <property type="match status" value="1"/>
</dbReference>
<keyword evidence="3" id="KW-0238">DNA-binding</keyword>